<accession>A0AAV4IQF0</accession>
<protein>
    <submittedName>
        <fullName evidence="3">Uncharacterized protein</fullName>
    </submittedName>
</protein>
<reference evidence="3 4" key="1">
    <citation type="journal article" date="2021" name="Elife">
        <title>Chloroplast acquisition without the gene transfer in kleptoplastic sea slugs, Plakobranchus ocellatus.</title>
        <authorList>
            <person name="Maeda T."/>
            <person name="Takahashi S."/>
            <person name="Yoshida T."/>
            <person name="Shimamura S."/>
            <person name="Takaki Y."/>
            <person name="Nagai Y."/>
            <person name="Toyoda A."/>
            <person name="Suzuki Y."/>
            <person name="Arimoto A."/>
            <person name="Ishii H."/>
            <person name="Satoh N."/>
            <person name="Nishiyama T."/>
            <person name="Hasebe M."/>
            <person name="Maruyama T."/>
            <person name="Minagawa J."/>
            <person name="Obokata J."/>
            <person name="Shigenobu S."/>
        </authorList>
    </citation>
    <scope>NUCLEOTIDE SEQUENCE [LARGE SCALE GENOMIC DNA]</scope>
</reference>
<dbReference type="EMBL" id="BMAT01009698">
    <property type="protein sequence ID" value="GFS12160.1"/>
    <property type="molecule type" value="Genomic_DNA"/>
</dbReference>
<evidence type="ECO:0000313" key="4">
    <source>
        <dbReference type="Proteomes" id="UP000762676"/>
    </source>
</evidence>
<evidence type="ECO:0000256" key="2">
    <source>
        <dbReference type="SAM" id="SignalP"/>
    </source>
</evidence>
<keyword evidence="4" id="KW-1185">Reference proteome</keyword>
<feature type="signal peptide" evidence="2">
    <location>
        <begin position="1"/>
        <end position="23"/>
    </location>
</feature>
<feature type="region of interest" description="Disordered" evidence="1">
    <location>
        <begin position="149"/>
        <end position="173"/>
    </location>
</feature>
<feature type="chain" id="PRO_5043394199" evidence="2">
    <location>
        <begin position="24"/>
        <end position="222"/>
    </location>
</feature>
<name>A0AAV4IQF0_9GAST</name>
<dbReference type="Proteomes" id="UP000762676">
    <property type="component" value="Unassembled WGS sequence"/>
</dbReference>
<gene>
    <name evidence="3" type="ORF">ElyMa_004852500</name>
</gene>
<proteinExistence type="predicted"/>
<keyword evidence="2" id="KW-0732">Signal</keyword>
<dbReference type="AlphaFoldDB" id="A0AAV4IQF0"/>
<organism evidence="3 4">
    <name type="scientific">Elysia marginata</name>
    <dbReference type="NCBI Taxonomy" id="1093978"/>
    <lineage>
        <taxon>Eukaryota</taxon>
        <taxon>Metazoa</taxon>
        <taxon>Spiralia</taxon>
        <taxon>Lophotrochozoa</taxon>
        <taxon>Mollusca</taxon>
        <taxon>Gastropoda</taxon>
        <taxon>Heterobranchia</taxon>
        <taxon>Euthyneura</taxon>
        <taxon>Panpulmonata</taxon>
        <taxon>Sacoglossa</taxon>
        <taxon>Placobranchoidea</taxon>
        <taxon>Plakobranchidae</taxon>
        <taxon>Elysia</taxon>
    </lineage>
</organism>
<comment type="caution">
    <text evidence="3">The sequence shown here is derived from an EMBL/GenBank/DDBJ whole genome shotgun (WGS) entry which is preliminary data.</text>
</comment>
<evidence type="ECO:0000256" key="1">
    <source>
        <dbReference type="SAM" id="MobiDB-lite"/>
    </source>
</evidence>
<evidence type="ECO:0000313" key="3">
    <source>
        <dbReference type="EMBL" id="GFS12160.1"/>
    </source>
</evidence>
<sequence length="222" mass="23942">MSSAIYQTISTLVIVLVALSGNSQHHQCQQNWGPPNTHYDPDSGDLQLELNQPTLSFPSREDCQAAMCVPKSGKPVPARGDGRSKLVCQLVNSATNQENSSVVVDGQSTNTSLPSEVFTELKDLLQSLSPDAEILRDNNGSIIGAQDASAVDRAPPLSTRELPPVEARGRSLPSNDDASVCCSTVEKYFFNTTLVDYFGNTQTLAQINEVGVYQLIRHGFCG</sequence>